<evidence type="ECO:0000313" key="3">
    <source>
        <dbReference type="EMBL" id="GFR29650.1"/>
    </source>
</evidence>
<proteinExistence type="predicted"/>
<feature type="region of interest" description="Disordered" evidence="2">
    <location>
        <begin position="185"/>
        <end position="207"/>
    </location>
</feature>
<feature type="non-terminal residue" evidence="3">
    <location>
        <position position="1"/>
    </location>
</feature>
<gene>
    <name evidence="3" type="ORF">TNCT_558601</name>
</gene>
<feature type="compositionally biased region" description="Polar residues" evidence="2">
    <location>
        <begin position="185"/>
        <end position="197"/>
    </location>
</feature>
<evidence type="ECO:0000256" key="1">
    <source>
        <dbReference type="SAM" id="Coils"/>
    </source>
</evidence>
<accession>A0A8X6M1C5</accession>
<keyword evidence="4" id="KW-1185">Reference proteome</keyword>
<protein>
    <submittedName>
        <fullName evidence="3">Uncharacterized protein</fullName>
    </submittedName>
</protein>
<feature type="coiled-coil region" evidence="1">
    <location>
        <begin position="107"/>
        <end position="180"/>
    </location>
</feature>
<evidence type="ECO:0000313" key="4">
    <source>
        <dbReference type="Proteomes" id="UP000887116"/>
    </source>
</evidence>
<reference evidence="3" key="1">
    <citation type="submission" date="2020-07" db="EMBL/GenBank/DDBJ databases">
        <title>Multicomponent nature underlies the extraordinary mechanical properties of spider dragline silk.</title>
        <authorList>
            <person name="Kono N."/>
            <person name="Nakamura H."/>
            <person name="Mori M."/>
            <person name="Yoshida Y."/>
            <person name="Ohtoshi R."/>
            <person name="Malay A.D."/>
            <person name="Moran D.A.P."/>
            <person name="Tomita M."/>
            <person name="Numata K."/>
            <person name="Arakawa K."/>
        </authorList>
    </citation>
    <scope>NUCLEOTIDE SEQUENCE</scope>
</reference>
<dbReference type="Proteomes" id="UP000887116">
    <property type="component" value="Unassembled WGS sequence"/>
</dbReference>
<evidence type="ECO:0000256" key="2">
    <source>
        <dbReference type="SAM" id="MobiDB-lite"/>
    </source>
</evidence>
<feature type="compositionally biased region" description="Polar residues" evidence="2">
    <location>
        <begin position="242"/>
        <end position="251"/>
    </location>
</feature>
<comment type="caution">
    <text evidence="3">The sequence shown here is derived from an EMBL/GenBank/DDBJ whole genome shotgun (WGS) entry which is preliminary data.</text>
</comment>
<organism evidence="3 4">
    <name type="scientific">Trichonephila clavata</name>
    <name type="common">Joro spider</name>
    <name type="synonym">Nephila clavata</name>
    <dbReference type="NCBI Taxonomy" id="2740835"/>
    <lineage>
        <taxon>Eukaryota</taxon>
        <taxon>Metazoa</taxon>
        <taxon>Ecdysozoa</taxon>
        <taxon>Arthropoda</taxon>
        <taxon>Chelicerata</taxon>
        <taxon>Arachnida</taxon>
        <taxon>Araneae</taxon>
        <taxon>Araneomorphae</taxon>
        <taxon>Entelegynae</taxon>
        <taxon>Araneoidea</taxon>
        <taxon>Nephilidae</taxon>
        <taxon>Trichonephila</taxon>
    </lineage>
</organism>
<sequence>LKRNSFTMKEVHDNNEDIYDDLDSLFSSQAIFLGSDMQKNLPTVSHCTGLEKNAGKDEKNLLHSAKSSPNNFILNEDSLKETEMNLYFDLLASEMENKDNIHTNPEFIKIQEELTKLQNAITEKDNQITNLTNENTTLKKNICSLYKTAKAEIDQKDTLLQTCNKEIDHLKTRLREASVAFDYKSNSIPNNMNSVQDESLYKNDSPDYRDRELRSFETPRADTISVPIPSTSFKRSEHSSERNASISNESNPAREFKKQKLSHTFSQDILSKEMIPVKRNDFNNAQRPFSNHVGRTNFNKRNYDYEFKKQRFPCLPSYNYSDFGHANGNRWDRRKHFSNRQHAASNFVNKNKF</sequence>
<keyword evidence="1" id="KW-0175">Coiled coil</keyword>
<dbReference type="EMBL" id="BMAO01019289">
    <property type="protein sequence ID" value="GFR29650.1"/>
    <property type="molecule type" value="Genomic_DNA"/>
</dbReference>
<feature type="region of interest" description="Disordered" evidence="2">
    <location>
        <begin position="224"/>
        <end position="259"/>
    </location>
</feature>
<name>A0A8X6M1C5_TRICU</name>
<dbReference type="AlphaFoldDB" id="A0A8X6M1C5"/>
<dbReference type="OrthoDB" id="1938039at2759"/>